<name>A0A0M1NKP7_9BACL</name>
<dbReference type="PATRIC" id="fig|1705565.3.peg.5973"/>
<comment type="caution">
    <text evidence="1">The sequence shown here is derived from an EMBL/GenBank/DDBJ whole genome shotgun (WGS) entry which is preliminary data.</text>
</comment>
<gene>
    <name evidence="1" type="ORF">AM231_20030</name>
</gene>
<dbReference type="AlphaFoldDB" id="A0A0M1NKP7"/>
<reference evidence="2" key="1">
    <citation type="submission" date="2015-08" db="EMBL/GenBank/DDBJ databases">
        <title>Genome sequencing project for genomic taxonomy and phylogenomics of Bacillus-like bacteria.</title>
        <authorList>
            <person name="Liu B."/>
            <person name="Wang J."/>
            <person name="Zhu Y."/>
            <person name="Liu G."/>
            <person name="Chen Q."/>
            <person name="Chen Z."/>
            <person name="Lan J."/>
            <person name="Che J."/>
            <person name="Ge C."/>
            <person name="Shi H."/>
            <person name="Pan Z."/>
            <person name="Liu X."/>
        </authorList>
    </citation>
    <scope>NUCLEOTIDE SEQUENCE [LARGE SCALE GENOMIC DNA]</scope>
    <source>
        <strain evidence="2">FJAT-22460</strain>
    </source>
</reference>
<accession>A0A0M1NKP7</accession>
<sequence>MFRGKKLIEASDIISTPDSGYRVENFEKLIAGSDLVVIGTVDKVHPATNRNISSDKSDPFYAVYTDLDIKAEQIIFGEINQGTQDMFKMKQLGGLYDGKEYPTYEPILEEGKTYLFFLATFDKLGIPEEPYTLVGTDEIVVPVEDGIVKFHPSLTLTDPLSTKQIKDETSTNHEVVLKIDDVIAEVVRIDNYLPEPIYNIDNYLPDMPDPDNK</sequence>
<organism evidence="1 2">
    <name type="scientific">Paenibacillus solani</name>
    <dbReference type="NCBI Taxonomy" id="1705565"/>
    <lineage>
        <taxon>Bacteria</taxon>
        <taxon>Bacillati</taxon>
        <taxon>Bacillota</taxon>
        <taxon>Bacilli</taxon>
        <taxon>Bacillales</taxon>
        <taxon>Paenibacillaceae</taxon>
        <taxon>Paenibacillus</taxon>
    </lineage>
</organism>
<proteinExistence type="predicted"/>
<dbReference type="EMBL" id="LIUT01000003">
    <property type="protein sequence ID" value="KOR82595.1"/>
    <property type="molecule type" value="Genomic_DNA"/>
</dbReference>
<keyword evidence="2" id="KW-1185">Reference proteome</keyword>
<evidence type="ECO:0000313" key="2">
    <source>
        <dbReference type="Proteomes" id="UP000036932"/>
    </source>
</evidence>
<evidence type="ECO:0000313" key="1">
    <source>
        <dbReference type="EMBL" id="KOR82595.1"/>
    </source>
</evidence>
<dbReference type="Proteomes" id="UP000036932">
    <property type="component" value="Unassembled WGS sequence"/>
</dbReference>
<protein>
    <submittedName>
        <fullName evidence="1">Uncharacterized protein</fullName>
    </submittedName>
</protein>